<name>A0AA40FK91_9HYME</name>
<dbReference type="EMBL" id="JAHYIQ010000030">
    <property type="protein sequence ID" value="KAK1120662.1"/>
    <property type="molecule type" value="Genomic_DNA"/>
</dbReference>
<sequence length="77" mass="8627">KRIIEFARGETGFNEDFQPTNLNVLDPLADVFHGSLQLIQEDFSDRESNVFSAMLFSKDTIDRIVTAPPSIDIGRGI</sequence>
<accession>A0AA40FK91</accession>
<organism evidence="1 2">
    <name type="scientific">Melipona bicolor</name>
    <dbReference type="NCBI Taxonomy" id="60889"/>
    <lineage>
        <taxon>Eukaryota</taxon>
        <taxon>Metazoa</taxon>
        <taxon>Ecdysozoa</taxon>
        <taxon>Arthropoda</taxon>
        <taxon>Hexapoda</taxon>
        <taxon>Insecta</taxon>
        <taxon>Pterygota</taxon>
        <taxon>Neoptera</taxon>
        <taxon>Endopterygota</taxon>
        <taxon>Hymenoptera</taxon>
        <taxon>Apocrita</taxon>
        <taxon>Aculeata</taxon>
        <taxon>Apoidea</taxon>
        <taxon>Anthophila</taxon>
        <taxon>Apidae</taxon>
        <taxon>Melipona</taxon>
    </lineage>
</organism>
<feature type="non-terminal residue" evidence="1">
    <location>
        <position position="1"/>
    </location>
</feature>
<comment type="caution">
    <text evidence="1">The sequence shown here is derived from an EMBL/GenBank/DDBJ whole genome shotgun (WGS) entry which is preliminary data.</text>
</comment>
<evidence type="ECO:0000313" key="2">
    <source>
        <dbReference type="Proteomes" id="UP001177670"/>
    </source>
</evidence>
<keyword evidence="2" id="KW-1185">Reference proteome</keyword>
<dbReference type="AlphaFoldDB" id="A0AA40FK91"/>
<reference evidence="1" key="1">
    <citation type="submission" date="2021-10" db="EMBL/GenBank/DDBJ databases">
        <title>Melipona bicolor Genome sequencing and assembly.</title>
        <authorList>
            <person name="Araujo N.S."/>
            <person name="Arias M.C."/>
        </authorList>
    </citation>
    <scope>NUCLEOTIDE SEQUENCE</scope>
    <source>
        <strain evidence="1">USP_2M_L1-L4_2017</strain>
        <tissue evidence="1">Whole body</tissue>
    </source>
</reference>
<protein>
    <submittedName>
        <fullName evidence="1">Uncharacterized protein</fullName>
    </submittedName>
</protein>
<evidence type="ECO:0000313" key="1">
    <source>
        <dbReference type="EMBL" id="KAK1120662.1"/>
    </source>
</evidence>
<proteinExistence type="predicted"/>
<gene>
    <name evidence="1" type="ORF">K0M31_012268</name>
</gene>
<dbReference type="Proteomes" id="UP001177670">
    <property type="component" value="Unassembled WGS sequence"/>
</dbReference>